<dbReference type="Proteomes" id="UP000255066">
    <property type="component" value="Unassembled WGS sequence"/>
</dbReference>
<sequence>MKEFFSSHKNARRSHNEPNTPPSRSEKNKDLQRAIKDQLSNTVLETLREEARQAEAEFEQLDEESRSYVKI</sequence>
<evidence type="ECO:0000313" key="5">
    <source>
        <dbReference type="Proteomes" id="UP000255066"/>
    </source>
</evidence>
<evidence type="ECO:0000313" key="3">
    <source>
        <dbReference type="EMBL" id="STX30906.1"/>
    </source>
</evidence>
<dbReference type="Proteomes" id="UP000054735">
    <property type="component" value="Unassembled WGS sequence"/>
</dbReference>
<reference evidence="2 4" key="1">
    <citation type="submission" date="2015-11" db="EMBL/GenBank/DDBJ databases">
        <title>Genomic analysis of 38 Legionella species identifies large and diverse effector repertoires.</title>
        <authorList>
            <person name="Burstein D."/>
            <person name="Amaro F."/>
            <person name="Zusman T."/>
            <person name="Lifshitz Z."/>
            <person name="Cohen O."/>
            <person name="Gilbert J.A."/>
            <person name="Pupko T."/>
            <person name="Shuman H.A."/>
            <person name="Segal G."/>
        </authorList>
    </citation>
    <scope>NUCLEOTIDE SEQUENCE [LARGE SCALE GENOMIC DNA]</scope>
    <source>
        <strain evidence="2 4">CDC#1407-AL-14</strain>
    </source>
</reference>
<dbReference type="AlphaFoldDB" id="A0A378I803"/>
<organism evidence="3 5">
    <name type="scientific">Legionella birminghamensis</name>
    <dbReference type="NCBI Taxonomy" id="28083"/>
    <lineage>
        <taxon>Bacteria</taxon>
        <taxon>Pseudomonadati</taxon>
        <taxon>Pseudomonadota</taxon>
        <taxon>Gammaproteobacteria</taxon>
        <taxon>Legionellales</taxon>
        <taxon>Legionellaceae</taxon>
        <taxon>Legionella</taxon>
    </lineage>
</organism>
<evidence type="ECO:0000256" key="1">
    <source>
        <dbReference type="SAM" id="MobiDB-lite"/>
    </source>
</evidence>
<name>A0A378I803_9GAMM</name>
<dbReference type="STRING" id="28083.Lbir_2980"/>
<dbReference type="EMBL" id="LNXT01000048">
    <property type="protein sequence ID" value="KTC68378.1"/>
    <property type="molecule type" value="Genomic_DNA"/>
</dbReference>
<accession>A0A378I803</accession>
<evidence type="ECO:0000313" key="2">
    <source>
        <dbReference type="EMBL" id="KTC68378.1"/>
    </source>
</evidence>
<evidence type="ECO:0000313" key="4">
    <source>
        <dbReference type="Proteomes" id="UP000054735"/>
    </source>
</evidence>
<keyword evidence="4" id="KW-1185">Reference proteome</keyword>
<feature type="region of interest" description="Disordered" evidence="1">
    <location>
        <begin position="1"/>
        <end position="30"/>
    </location>
</feature>
<dbReference type="RefSeq" id="WP_058524945.1">
    <property type="nucleotide sequence ID" value="NZ_CAAAHV010000010.1"/>
</dbReference>
<protein>
    <submittedName>
        <fullName evidence="3">Uncharacterized protein</fullName>
    </submittedName>
</protein>
<proteinExistence type="predicted"/>
<dbReference type="EMBL" id="UGNW01000001">
    <property type="protein sequence ID" value="STX30906.1"/>
    <property type="molecule type" value="Genomic_DNA"/>
</dbReference>
<gene>
    <name evidence="2" type="ORF">Lbir_2980</name>
    <name evidence="3" type="ORF">NCTC12437_00673</name>
</gene>
<reference evidence="3 5" key="2">
    <citation type="submission" date="2018-06" db="EMBL/GenBank/DDBJ databases">
        <authorList>
            <consortium name="Pathogen Informatics"/>
            <person name="Doyle S."/>
        </authorList>
    </citation>
    <scope>NUCLEOTIDE SEQUENCE [LARGE SCALE GENOMIC DNA]</scope>
    <source>
        <strain evidence="3 5">NCTC12437</strain>
    </source>
</reference>